<accession>A0A3P1BUJ7</accession>
<dbReference type="GO" id="GO:0016740">
    <property type="term" value="F:transferase activity"/>
    <property type="evidence" value="ECO:0007669"/>
    <property type="project" value="UniProtKB-KW"/>
</dbReference>
<dbReference type="PANTHER" id="PTHR43685">
    <property type="entry name" value="GLYCOSYLTRANSFERASE"/>
    <property type="match status" value="1"/>
</dbReference>
<reference evidence="2 3" key="1">
    <citation type="submission" date="2018-11" db="EMBL/GenBank/DDBJ databases">
        <authorList>
            <person name="Zhou Z."/>
            <person name="Wang G."/>
        </authorList>
    </citation>
    <scope>NUCLEOTIDE SEQUENCE [LARGE SCALE GENOMIC DNA]</scope>
    <source>
        <strain evidence="2 3">KCTC52004</strain>
    </source>
</reference>
<proteinExistence type="predicted"/>
<dbReference type="InterPro" id="IPR050834">
    <property type="entry name" value="Glycosyltransf_2"/>
</dbReference>
<dbReference type="SUPFAM" id="SSF53448">
    <property type="entry name" value="Nucleotide-diphospho-sugar transferases"/>
    <property type="match status" value="1"/>
</dbReference>
<evidence type="ECO:0000313" key="3">
    <source>
        <dbReference type="Proteomes" id="UP000271925"/>
    </source>
</evidence>
<evidence type="ECO:0000313" key="2">
    <source>
        <dbReference type="EMBL" id="RRB04224.1"/>
    </source>
</evidence>
<dbReference type="Pfam" id="PF00535">
    <property type="entry name" value="Glycos_transf_2"/>
    <property type="match status" value="1"/>
</dbReference>
<protein>
    <submittedName>
        <fullName evidence="2">Glycosyltransferase</fullName>
    </submittedName>
</protein>
<comment type="caution">
    <text evidence="2">The sequence shown here is derived from an EMBL/GenBank/DDBJ whole genome shotgun (WGS) entry which is preliminary data.</text>
</comment>
<organism evidence="2 3">
    <name type="scientific">Larkinella rosea</name>
    <dbReference type="NCBI Taxonomy" id="2025312"/>
    <lineage>
        <taxon>Bacteria</taxon>
        <taxon>Pseudomonadati</taxon>
        <taxon>Bacteroidota</taxon>
        <taxon>Cytophagia</taxon>
        <taxon>Cytophagales</taxon>
        <taxon>Spirosomataceae</taxon>
        <taxon>Larkinella</taxon>
    </lineage>
</organism>
<dbReference type="OrthoDB" id="9815829at2"/>
<gene>
    <name evidence="2" type="ORF">EHT25_11940</name>
</gene>
<dbReference type="PANTHER" id="PTHR43685:SF10">
    <property type="entry name" value="LACTO-N-NEOTETRAOSE BIOSYNTHESIS GLYCOSYL TRANSFERASE LGTA"/>
    <property type="match status" value="1"/>
</dbReference>
<dbReference type="InterPro" id="IPR029044">
    <property type="entry name" value="Nucleotide-diphossugar_trans"/>
</dbReference>
<keyword evidence="3" id="KW-1185">Reference proteome</keyword>
<dbReference type="EMBL" id="RQJO01000008">
    <property type="protein sequence ID" value="RRB04224.1"/>
    <property type="molecule type" value="Genomic_DNA"/>
</dbReference>
<dbReference type="AlphaFoldDB" id="A0A3P1BUJ7"/>
<name>A0A3P1BUJ7_9BACT</name>
<dbReference type="InterPro" id="IPR001173">
    <property type="entry name" value="Glyco_trans_2-like"/>
</dbReference>
<keyword evidence="2" id="KW-0808">Transferase</keyword>
<sequence length="330" mass="38217">MARISVILPVFNGDKYIKEAVTSILNQSYKDFDLYVIDDGSTDQTVEVLQEFNDCKLKIISNDRNRGLIYTLNKGIDLGSDSEFIARMDADDISLKNRFAEQIDYLDANKKVGLLGSAMKYFSEDGSNTKTKYRPGNHSKILSTFLFYNPLFHPTVMIRNSVLGTTDRYPLQFPKNEDHAFWVDLSVKTNFANLNQVLLKYRRHNSNITNTYVNDINNDFLVNKKLLLRFCNKWNIALSESEMNVLSTISIKDRQILNPDYSPMELIDTLNSIMSKLPSAFDLTYFRNVFFDRCLQYLITGNNLKKTFSLFSKYKYDKSFLLRYAVLGKH</sequence>
<feature type="domain" description="Glycosyltransferase 2-like" evidence="1">
    <location>
        <begin position="5"/>
        <end position="138"/>
    </location>
</feature>
<dbReference type="RefSeq" id="WP_124874737.1">
    <property type="nucleotide sequence ID" value="NZ_RQJO01000008.1"/>
</dbReference>
<dbReference type="Gene3D" id="3.90.550.10">
    <property type="entry name" value="Spore Coat Polysaccharide Biosynthesis Protein SpsA, Chain A"/>
    <property type="match status" value="1"/>
</dbReference>
<evidence type="ECO:0000259" key="1">
    <source>
        <dbReference type="Pfam" id="PF00535"/>
    </source>
</evidence>
<dbReference type="Proteomes" id="UP000271925">
    <property type="component" value="Unassembled WGS sequence"/>
</dbReference>